<dbReference type="RefSeq" id="WP_114278434.1">
    <property type="nucleotide sequence ID" value="NZ_QPJY01000001.1"/>
</dbReference>
<protein>
    <submittedName>
        <fullName evidence="2">Alpha/beta hydrolase family protein</fullName>
    </submittedName>
</protein>
<evidence type="ECO:0000259" key="1">
    <source>
        <dbReference type="Pfam" id="PF00561"/>
    </source>
</evidence>
<proteinExistence type="predicted"/>
<dbReference type="InterPro" id="IPR029058">
    <property type="entry name" value="AB_hydrolase_fold"/>
</dbReference>
<name>A0A369CJ69_9GAMM</name>
<dbReference type="SUPFAM" id="SSF53474">
    <property type="entry name" value="alpha/beta-Hydrolases"/>
    <property type="match status" value="1"/>
</dbReference>
<dbReference type="Gene3D" id="3.40.50.1820">
    <property type="entry name" value="alpha/beta hydrolase"/>
    <property type="match status" value="1"/>
</dbReference>
<dbReference type="InterPro" id="IPR000073">
    <property type="entry name" value="AB_hydrolase_1"/>
</dbReference>
<keyword evidence="2" id="KW-0378">Hydrolase</keyword>
<reference evidence="2 3" key="1">
    <citation type="submission" date="2018-07" db="EMBL/GenBank/DDBJ databases">
        <title>Genomic Encyclopedia of Type Strains, Phase IV (KMG-IV): sequencing the most valuable type-strain genomes for metagenomic binning, comparative biology and taxonomic classification.</title>
        <authorList>
            <person name="Goeker M."/>
        </authorList>
    </citation>
    <scope>NUCLEOTIDE SEQUENCE [LARGE SCALE GENOMIC DNA]</scope>
    <source>
        <strain evidence="2 3">DSM 26407</strain>
    </source>
</reference>
<keyword evidence="3" id="KW-1185">Reference proteome</keyword>
<dbReference type="AlphaFoldDB" id="A0A369CJ69"/>
<dbReference type="Pfam" id="PF00561">
    <property type="entry name" value="Abhydrolase_1"/>
    <property type="match status" value="1"/>
</dbReference>
<evidence type="ECO:0000313" key="3">
    <source>
        <dbReference type="Proteomes" id="UP000252707"/>
    </source>
</evidence>
<gene>
    <name evidence="2" type="ORF">DFQ59_101918</name>
</gene>
<dbReference type="EMBL" id="QPJY01000001">
    <property type="protein sequence ID" value="RCX33611.1"/>
    <property type="molecule type" value="Genomic_DNA"/>
</dbReference>
<evidence type="ECO:0000313" key="2">
    <source>
        <dbReference type="EMBL" id="RCX33611.1"/>
    </source>
</evidence>
<organism evidence="2 3">
    <name type="scientific">Thioalbus denitrificans</name>
    <dbReference type="NCBI Taxonomy" id="547122"/>
    <lineage>
        <taxon>Bacteria</taxon>
        <taxon>Pseudomonadati</taxon>
        <taxon>Pseudomonadota</taxon>
        <taxon>Gammaproteobacteria</taxon>
        <taxon>Chromatiales</taxon>
        <taxon>Ectothiorhodospiraceae</taxon>
        <taxon>Thioalbus</taxon>
    </lineage>
</organism>
<sequence length="272" mass="29221">MGPPLLRSLLLLLILLAAPGVRAEALVLLPGYLEDGGAWRESGVTAELAAAGWRDGGNLLPARGGVRIAGGERMGNRRFYTVSLPTEAPLLTQLQALEPLLAWVRAQHRDETLALAGHSAGGVLGRLYLVRHPEAGIDALVTIASPHLGTDTAELGLLAGQTPLAWLAPFVGGETLNRSQGLYYDLSGTRPGGFLDWLNHQPHPEALYVSIVRRQDGLLGIGDVVVPPRSQDMNQVPALHGRARTWTVDGLHTLERADGRRILEALALLWRT</sequence>
<comment type="caution">
    <text evidence="2">The sequence shown here is derived from an EMBL/GenBank/DDBJ whole genome shotgun (WGS) entry which is preliminary data.</text>
</comment>
<accession>A0A369CJ69</accession>
<feature type="domain" description="AB hydrolase-1" evidence="1">
    <location>
        <begin position="100"/>
        <end position="156"/>
    </location>
</feature>
<dbReference type="OrthoDB" id="5760641at2"/>
<dbReference type="GO" id="GO:0016787">
    <property type="term" value="F:hydrolase activity"/>
    <property type="evidence" value="ECO:0007669"/>
    <property type="project" value="UniProtKB-KW"/>
</dbReference>
<dbReference type="Proteomes" id="UP000252707">
    <property type="component" value="Unassembled WGS sequence"/>
</dbReference>